<gene>
    <name evidence="5" type="ORF">C7M84_001952</name>
</gene>
<reference evidence="5 6" key="1">
    <citation type="submission" date="2018-04" db="EMBL/GenBank/DDBJ databases">
        <authorList>
            <person name="Zhang X."/>
            <person name="Yuan J."/>
            <person name="Li F."/>
            <person name="Xiang J."/>
        </authorList>
    </citation>
    <scope>NUCLEOTIDE SEQUENCE [LARGE SCALE GENOMIC DNA]</scope>
    <source>
        <tissue evidence="5">Muscle</tissue>
    </source>
</reference>
<evidence type="ECO:0000313" key="5">
    <source>
        <dbReference type="EMBL" id="ROT79343.1"/>
    </source>
</evidence>
<keyword evidence="2" id="KW-0963">Cytoplasm</keyword>
<feature type="region of interest" description="Disordered" evidence="3">
    <location>
        <begin position="423"/>
        <end position="459"/>
    </location>
</feature>
<accession>A0A3R7QHS0</accession>
<feature type="compositionally biased region" description="Low complexity" evidence="3">
    <location>
        <begin position="543"/>
        <end position="558"/>
    </location>
</feature>
<organism evidence="5 6">
    <name type="scientific">Penaeus vannamei</name>
    <name type="common">Whiteleg shrimp</name>
    <name type="synonym">Litopenaeus vannamei</name>
    <dbReference type="NCBI Taxonomy" id="6689"/>
    <lineage>
        <taxon>Eukaryota</taxon>
        <taxon>Metazoa</taxon>
        <taxon>Ecdysozoa</taxon>
        <taxon>Arthropoda</taxon>
        <taxon>Crustacea</taxon>
        <taxon>Multicrustacea</taxon>
        <taxon>Malacostraca</taxon>
        <taxon>Eumalacostraca</taxon>
        <taxon>Eucarida</taxon>
        <taxon>Decapoda</taxon>
        <taxon>Dendrobranchiata</taxon>
        <taxon>Penaeoidea</taxon>
        <taxon>Penaeidae</taxon>
        <taxon>Penaeus</taxon>
    </lineage>
</organism>
<dbReference type="Proteomes" id="UP000283509">
    <property type="component" value="Unassembled WGS sequence"/>
</dbReference>
<evidence type="ECO:0000256" key="2">
    <source>
        <dbReference type="ARBA" id="ARBA00022490"/>
    </source>
</evidence>
<protein>
    <recommendedName>
        <fullName evidence="4">PLEKHM2 PH domain-containing protein</fullName>
    </recommendedName>
</protein>
<feature type="compositionally biased region" description="Polar residues" evidence="3">
    <location>
        <begin position="425"/>
        <end position="439"/>
    </location>
</feature>
<evidence type="ECO:0000313" key="6">
    <source>
        <dbReference type="Proteomes" id="UP000283509"/>
    </source>
</evidence>
<comment type="caution">
    <text evidence="5">The sequence shown here is derived from an EMBL/GenBank/DDBJ whole genome shotgun (WGS) entry which is preliminary data.</text>
</comment>
<feature type="compositionally biased region" description="Polar residues" evidence="3">
    <location>
        <begin position="474"/>
        <end position="502"/>
    </location>
</feature>
<feature type="region of interest" description="Disordered" evidence="3">
    <location>
        <begin position="474"/>
        <end position="614"/>
    </location>
</feature>
<keyword evidence="6" id="KW-1185">Reference proteome</keyword>
<dbReference type="EMBL" id="QCYY01001256">
    <property type="protein sequence ID" value="ROT79343.1"/>
    <property type="molecule type" value="Genomic_DNA"/>
</dbReference>
<feature type="region of interest" description="Disordered" evidence="3">
    <location>
        <begin position="92"/>
        <end position="139"/>
    </location>
</feature>
<feature type="compositionally biased region" description="Polar residues" evidence="3">
    <location>
        <begin position="532"/>
        <end position="542"/>
    </location>
</feature>
<comment type="subcellular location">
    <subcellularLocation>
        <location evidence="1">Cytoplasm</location>
    </subcellularLocation>
</comment>
<evidence type="ECO:0000256" key="1">
    <source>
        <dbReference type="ARBA" id="ARBA00004496"/>
    </source>
</evidence>
<evidence type="ECO:0000256" key="3">
    <source>
        <dbReference type="SAM" id="MobiDB-lite"/>
    </source>
</evidence>
<sequence length="710" mass="78499">MGHRHSTSTATSMTGTQTRTNIYNPLGLLLVFLSNYYNCGRDTKAKLRLSLCGYSEIRDLGDLRDLLSNLKDRGLLPTSIALDELFTSLDQSTPSLSERAPPEGQEDPPLHQSIISLTPSNADDDSNNNNSSTDISSDMWKCLPGEKQEQGVLSAAVVQRTNIIDGLRWEELTKMGHELLEKATTDPSILDCQPVTSTRALLSQEQLATGTRPKQKQLMAIRAEAQMQRDGMGRLQVRRSKSMLSSDERRRLYKKSFRRDKAPPSLYIPVKVDGKKFREEERRLALEVAQGQSNLVTPGRITDYKLDEWIMTHVLALPEEKLYRVFAAREGHSSGHSIGVQVVLSTQTLYILAPRLKGSKPRHILPYHDIHTIIVGANDQWVCVLSKEAVHDDLATTGNNTGIQLDIGDPDVTHAIDLSAATPGSVVSQDLSEASQDLTEASHDLTEESHDLTEPSHDLTEASHELIEDNSDLTEASQDISEASQDMTETSQDSSEASNDLTDPSPESVDESPDMTDASQASVDASEEDILNESQSPRSMEGSQQSSYMSQTQSSRTQIHSKMMQTSVNTSQESYLEENEVPANKNEVAVLQEEEKESENGNITEKEEDKVEELEEETCPVNIHLEKQYGMPIYAGGYSRWNGTLHDRSLPAVVVHPAWELAGLRRWLRAQLRLQSGPEVVGCWMADWEDGSSLGGDAVSGPLGPTNEGH</sequence>
<name>A0A3R7QHS0_PENVA</name>
<dbReference type="AlphaFoldDB" id="A0A3R7QHS0"/>
<dbReference type="GO" id="GO:0005737">
    <property type="term" value="C:cytoplasm"/>
    <property type="evidence" value="ECO:0007669"/>
    <property type="project" value="UniProtKB-SubCell"/>
</dbReference>
<feature type="compositionally biased region" description="Basic and acidic residues" evidence="3">
    <location>
        <begin position="440"/>
        <end position="459"/>
    </location>
</feature>
<evidence type="ECO:0000259" key="4">
    <source>
        <dbReference type="Pfam" id="PF23142"/>
    </source>
</evidence>
<feature type="compositionally biased region" description="Low complexity" evidence="3">
    <location>
        <begin position="127"/>
        <end position="138"/>
    </location>
</feature>
<proteinExistence type="predicted"/>
<reference evidence="5 6" key="2">
    <citation type="submission" date="2019-01" db="EMBL/GenBank/DDBJ databases">
        <title>The decoding of complex shrimp genome reveals the adaptation for benthos swimmer, frequently molting mechanism and breeding impact on genome.</title>
        <authorList>
            <person name="Sun Y."/>
            <person name="Gao Y."/>
            <person name="Yu Y."/>
        </authorList>
    </citation>
    <scope>NUCLEOTIDE SEQUENCE [LARGE SCALE GENOMIC DNA]</scope>
    <source>
        <tissue evidence="5">Muscle</tissue>
    </source>
</reference>
<dbReference type="Pfam" id="PF23142">
    <property type="entry name" value="PH_PLEKHM2"/>
    <property type="match status" value="1"/>
</dbReference>
<dbReference type="InterPro" id="IPR057288">
    <property type="entry name" value="PH_PLEKHM2"/>
</dbReference>
<feature type="compositionally biased region" description="Polar residues" evidence="3">
    <location>
        <begin position="563"/>
        <end position="574"/>
    </location>
</feature>
<dbReference type="OrthoDB" id="9983817at2759"/>
<feature type="domain" description="PLEKHM2 PH" evidence="4">
    <location>
        <begin position="310"/>
        <end position="388"/>
    </location>
</feature>